<keyword evidence="4" id="KW-1185">Reference proteome</keyword>
<feature type="coiled-coil region" evidence="1">
    <location>
        <begin position="136"/>
        <end position="163"/>
    </location>
</feature>
<feature type="coiled-coil region" evidence="1">
    <location>
        <begin position="193"/>
        <end position="220"/>
    </location>
</feature>
<gene>
    <name evidence="3" type="ORF">HJC23_012560</name>
</gene>
<dbReference type="AlphaFoldDB" id="A0ABD3QU43"/>
<evidence type="ECO:0000256" key="1">
    <source>
        <dbReference type="SAM" id="Coils"/>
    </source>
</evidence>
<protein>
    <submittedName>
        <fullName evidence="3">Uncharacterized protein</fullName>
    </submittedName>
</protein>
<evidence type="ECO:0000313" key="3">
    <source>
        <dbReference type="EMBL" id="KAL3802541.1"/>
    </source>
</evidence>
<evidence type="ECO:0000313" key="4">
    <source>
        <dbReference type="Proteomes" id="UP001516023"/>
    </source>
</evidence>
<evidence type="ECO:0000256" key="2">
    <source>
        <dbReference type="SAM" id="MobiDB-lite"/>
    </source>
</evidence>
<name>A0ABD3QU43_9STRA</name>
<feature type="region of interest" description="Disordered" evidence="2">
    <location>
        <begin position="293"/>
        <end position="327"/>
    </location>
</feature>
<reference evidence="3 4" key="1">
    <citation type="journal article" date="2020" name="G3 (Bethesda)">
        <title>Improved Reference Genome for Cyclotella cryptica CCMP332, a Model for Cell Wall Morphogenesis, Salinity Adaptation, and Lipid Production in Diatoms (Bacillariophyta).</title>
        <authorList>
            <person name="Roberts W.R."/>
            <person name="Downey K.M."/>
            <person name="Ruck E.C."/>
            <person name="Traller J.C."/>
            <person name="Alverson A.J."/>
        </authorList>
    </citation>
    <scope>NUCLEOTIDE SEQUENCE [LARGE SCALE GENOMIC DNA]</scope>
    <source>
        <strain evidence="3 4">CCMP332</strain>
    </source>
</reference>
<comment type="caution">
    <text evidence="3">The sequence shown here is derived from an EMBL/GenBank/DDBJ whole genome shotgun (WGS) entry which is preliminary data.</text>
</comment>
<organism evidence="3 4">
    <name type="scientific">Cyclotella cryptica</name>
    <dbReference type="NCBI Taxonomy" id="29204"/>
    <lineage>
        <taxon>Eukaryota</taxon>
        <taxon>Sar</taxon>
        <taxon>Stramenopiles</taxon>
        <taxon>Ochrophyta</taxon>
        <taxon>Bacillariophyta</taxon>
        <taxon>Coscinodiscophyceae</taxon>
        <taxon>Thalassiosirophycidae</taxon>
        <taxon>Stephanodiscales</taxon>
        <taxon>Stephanodiscaceae</taxon>
        <taxon>Cyclotella</taxon>
    </lineage>
</organism>
<dbReference type="EMBL" id="JABMIG020000019">
    <property type="protein sequence ID" value="KAL3802541.1"/>
    <property type="molecule type" value="Genomic_DNA"/>
</dbReference>
<accession>A0ABD3QU43</accession>
<sequence>MANEGGGKRNIFVNAFQVWWRRGQVNGIYNEIDGETDEYYDSDQDSNESPSAEEELEFLHSFNAANPTSPKRIAKKLTGKRSFWEFNKRQITSRQGQRQRSIKSIQNWWKQRPSSSAAIIEPQHVQNQQPPPSQQISRLQNQLAQSEQERAVLQLDVQRLQHRLQKAHHDARAIIEKNKWLEMQHAKADKILTRALEVERRRANSEMEKVRDTMKDVLERERMLMRGRLVDTLNSKRLRQDDAERYNTTRVEGKTKGLIEGVVTSPTEEAAMDNDAQDDENSIWGKRHRSIRRNLNGGIDGGGATPTILGSRNHPTLSRRPNNFTRV</sequence>
<feature type="compositionally biased region" description="Polar residues" evidence="2">
    <location>
        <begin position="308"/>
        <end position="327"/>
    </location>
</feature>
<keyword evidence="1" id="KW-0175">Coiled coil</keyword>
<dbReference type="Proteomes" id="UP001516023">
    <property type="component" value="Unassembled WGS sequence"/>
</dbReference>
<proteinExistence type="predicted"/>